<sequence>MARLTPTPADPSYNTAGFPRAREFRLPPLPYEDAPDVNAMVLYANPRAVYERDNDNSQHGDGRAATRWNEWDYEEQDKGGGEYPQVLPGWQEGGDNKLKSSSQVLLLPDSTALDLTPSSQAMGQRTNVRCLPFLLHADNDEFYYNPLHQAFNPCPAFSQPSEFTLSEAAQDNSYMQPTSNLDADADADHAKVIALAKELFWLHCLTNGPLVFIKSDARNSAMCFSLAENSYFQAGFLLNLPVELPPAEKNGILLGIIHVFNEEQKKDKALAQPIVDRLCGLVPDTSAKADPNSTTPTNLTESEIITRVEELTNNFAFARGNEFLPNRRGKFNAVIVREILIVCGFGRTNSVGRKYPARLGPRFDKWAIAYSVMMIHYDLDRWRTGIYRPKHRLNPKVYGPLSERIVALIDEVLHDNYDGPVLSATYGNWYQYAINSLRAKGVAI</sequence>
<reference evidence="3" key="1">
    <citation type="journal article" date="2014" name="Proc. Natl. Acad. Sci. U.S.A.">
        <title>Extensive sampling of basidiomycete genomes demonstrates inadequacy of the white-rot/brown-rot paradigm for wood decay fungi.</title>
        <authorList>
            <person name="Riley R."/>
            <person name="Salamov A.A."/>
            <person name="Brown D.W."/>
            <person name="Nagy L.G."/>
            <person name="Floudas D."/>
            <person name="Held B.W."/>
            <person name="Levasseur A."/>
            <person name="Lombard V."/>
            <person name="Morin E."/>
            <person name="Otillar R."/>
            <person name="Lindquist E.A."/>
            <person name="Sun H."/>
            <person name="LaButti K.M."/>
            <person name="Schmutz J."/>
            <person name="Jabbour D."/>
            <person name="Luo H."/>
            <person name="Baker S.E."/>
            <person name="Pisabarro A.G."/>
            <person name="Walton J.D."/>
            <person name="Blanchette R.A."/>
            <person name="Henrissat B."/>
            <person name="Martin F."/>
            <person name="Cullen D."/>
            <person name="Hibbett D.S."/>
            <person name="Grigoriev I.V."/>
        </authorList>
    </citation>
    <scope>NUCLEOTIDE SEQUENCE [LARGE SCALE GENOMIC DNA]</scope>
    <source>
        <strain evidence="3">CBS 339.88</strain>
    </source>
</reference>
<protein>
    <recommendedName>
        <fullName evidence="1">DUF6532 domain-containing protein</fullName>
    </recommendedName>
</protein>
<dbReference type="InterPro" id="IPR045341">
    <property type="entry name" value="DUF6532"/>
</dbReference>
<dbReference type="EMBL" id="KL142414">
    <property type="protein sequence ID" value="KDR67463.1"/>
    <property type="molecule type" value="Genomic_DNA"/>
</dbReference>
<evidence type="ECO:0000313" key="2">
    <source>
        <dbReference type="EMBL" id="KDR67463.1"/>
    </source>
</evidence>
<accession>A0A067SL55</accession>
<evidence type="ECO:0000313" key="3">
    <source>
        <dbReference type="Proteomes" id="UP000027222"/>
    </source>
</evidence>
<feature type="domain" description="DUF6532" evidence="1">
    <location>
        <begin position="268"/>
        <end position="410"/>
    </location>
</feature>
<name>A0A067SL55_GALM3</name>
<dbReference type="AlphaFoldDB" id="A0A067SL55"/>
<proteinExistence type="predicted"/>
<dbReference type="Pfam" id="PF20149">
    <property type="entry name" value="DUF6532"/>
    <property type="match status" value="1"/>
</dbReference>
<keyword evidence="3" id="KW-1185">Reference proteome</keyword>
<organism evidence="2 3">
    <name type="scientific">Galerina marginata (strain CBS 339.88)</name>
    <dbReference type="NCBI Taxonomy" id="685588"/>
    <lineage>
        <taxon>Eukaryota</taxon>
        <taxon>Fungi</taxon>
        <taxon>Dikarya</taxon>
        <taxon>Basidiomycota</taxon>
        <taxon>Agaricomycotina</taxon>
        <taxon>Agaricomycetes</taxon>
        <taxon>Agaricomycetidae</taxon>
        <taxon>Agaricales</taxon>
        <taxon>Agaricineae</taxon>
        <taxon>Strophariaceae</taxon>
        <taxon>Galerina</taxon>
    </lineage>
</organism>
<dbReference type="Proteomes" id="UP000027222">
    <property type="component" value="Unassembled WGS sequence"/>
</dbReference>
<gene>
    <name evidence="2" type="ORF">GALMADRAFT_147016</name>
</gene>
<evidence type="ECO:0000259" key="1">
    <source>
        <dbReference type="Pfam" id="PF20149"/>
    </source>
</evidence>
<dbReference type="HOGENOM" id="CLU_616835_0_0_1"/>